<dbReference type="EMBL" id="LVJH01000027">
    <property type="protein sequence ID" value="OAB41694.1"/>
    <property type="molecule type" value="Genomic_DNA"/>
</dbReference>
<organism evidence="2 3">
    <name type="scientific">Paenibacillus glacialis</name>
    <dbReference type="NCBI Taxonomy" id="494026"/>
    <lineage>
        <taxon>Bacteria</taxon>
        <taxon>Bacillati</taxon>
        <taxon>Bacillota</taxon>
        <taxon>Bacilli</taxon>
        <taxon>Bacillales</taxon>
        <taxon>Paenibacillaceae</taxon>
        <taxon>Paenibacillus</taxon>
    </lineage>
</organism>
<feature type="region of interest" description="Disordered" evidence="1">
    <location>
        <begin position="193"/>
        <end position="223"/>
    </location>
</feature>
<gene>
    <name evidence="2" type="ORF">PGLA_15585</name>
</gene>
<dbReference type="STRING" id="494026.PGLA_15585"/>
<evidence type="ECO:0000313" key="2">
    <source>
        <dbReference type="EMBL" id="OAB41694.1"/>
    </source>
</evidence>
<keyword evidence="3" id="KW-1185">Reference proteome</keyword>
<dbReference type="OrthoDB" id="2084122at2"/>
<protein>
    <submittedName>
        <fullName evidence="2">Uncharacterized protein</fullName>
    </submittedName>
</protein>
<dbReference type="RefSeq" id="WP_068534306.1">
    <property type="nucleotide sequence ID" value="NZ_LVJH01000027.1"/>
</dbReference>
<sequence>MKWKEPTFGATPMLKALTAANARRKAQAFDLVTEQKKQKLNYPDWAQKWMRKYKEAWNIAKANGDEVGMRKAQKLAEGLRSKLREMATMPKWAQEQMQMQTIRWMEGNASGNIKQMKAAEEAGKAVRDKVALIHTISKTSKADADKLSDLTAKWYAAHDHGIVDGKDLSKDPKAVKAAMDKYSKEAQAIIGKYQSPQVPQEKPVPSEASPKPANQNNNSSNGRWIPTIELKLNGTSEVEQYLRDRLGRFKKVKWTQEKVNSLWEGTRTIEKAYQIQIDPRFLLAIIIHEGTGSFNTSSTNRAADGQHGVETDYAKDLMKANSLIFGKILGYIYYGKDFREVVAKSTSLTGISGKGNVFQYCNWHTPIVRMNKKIVELGIYAGDGSWHTSVKNIYDKLSNGLSDEYEQYLSGINKSTAQEITQSEGIKLKATSFKASQNAEDYKADKNGEWTIIGKF</sequence>
<evidence type="ECO:0000313" key="3">
    <source>
        <dbReference type="Proteomes" id="UP000076967"/>
    </source>
</evidence>
<feature type="compositionally biased region" description="Polar residues" evidence="1">
    <location>
        <begin position="212"/>
        <end position="222"/>
    </location>
</feature>
<accession>A0A168K8F1</accession>
<evidence type="ECO:0000256" key="1">
    <source>
        <dbReference type="SAM" id="MobiDB-lite"/>
    </source>
</evidence>
<dbReference type="AlphaFoldDB" id="A0A168K8F1"/>
<reference evidence="2 3" key="1">
    <citation type="submission" date="2016-03" db="EMBL/GenBank/DDBJ databases">
        <title>Draft genome sequence of Paenibacillus glacialis DSM 22343.</title>
        <authorList>
            <person name="Shin S.-K."/>
            <person name="Yi H."/>
        </authorList>
    </citation>
    <scope>NUCLEOTIDE SEQUENCE [LARGE SCALE GENOMIC DNA]</scope>
    <source>
        <strain evidence="2 3">DSM 22343</strain>
    </source>
</reference>
<proteinExistence type="predicted"/>
<comment type="caution">
    <text evidence="2">The sequence shown here is derived from an EMBL/GenBank/DDBJ whole genome shotgun (WGS) entry which is preliminary data.</text>
</comment>
<dbReference type="Proteomes" id="UP000076967">
    <property type="component" value="Unassembled WGS sequence"/>
</dbReference>
<name>A0A168K8F1_9BACL</name>